<accession>A0AAN9PB17</accession>
<evidence type="ECO:0000313" key="2">
    <source>
        <dbReference type="Proteomes" id="UP001372338"/>
    </source>
</evidence>
<evidence type="ECO:0000313" key="1">
    <source>
        <dbReference type="EMBL" id="KAK7291501.1"/>
    </source>
</evidence>
<reference evidence="1 2" key="1">
    <citation type="submission" date="2024-01" db="EMBL/GenBank/DDBJ databases">
        <title>The genomes of 5 underutilized Papilionoideae crops provide insights into root nodulation and disease resistanc.</title>
        <authorList>
            <person name="Yuan L."/>
        </authorList>
    </citation>
    <scope>NUCLEOTIDE SEQUENCE [LARGE SCALE GENOMIC DNA]</scope>
    <source>
        <strain evidence="1">ZHUSHIDOU_FW_LH</strain>
        <tissue evidence="1">Leaf</tissue>
    </source>
</reference>
<organism evidence="1 2">
    <name type="scientific">Crotalaria pallida</name>
    <name type="common">Smooth rattlebox</name>
    <name type="synonym">Crotalaria striata</name>
    <dbReference type="NCBI Taxonomy" id="3830"/>
    <lineage>
        <taxon>Eukaryota</taxon>
        <taxon>Viridiplantae</taxon>
        <taxon>Streptophyta</taxon>
        <taxon>Embryophyta</taxon>
        <taxon>Tracheophyta</taxon>
        <taxon>Spermatophyta</taxon>
        <taxon>Magnoliopsida</taxon>
        <taxon>eudicotyledons</taxon>
        <taxon>Gunneridae</taxon>
        <taxon>Pentapetalae</taxon>
        <taxon>rosids</taxon>
        <taxon>fabids</taxon>
        <taxon>Fabales</taxon>
        <taxon>Fabaceae</taxon>
        <taxon>Papilionoideae</taxon>
        <taxon>50 kb inversion clade</taxon>
        <taxon>genistoids sensu lato</taxon>
        <taxon>core genistoids</taxon>
        <taxon>Crotalarieae</taxon>
        <taxon>Crotalaria</taxon>
    </lineage>
</organism>
<gene>
    <name evidence="1" type="ORF">RIF29_06697</name>
</gene>
<proteinExistence type="predicted"/>
<dbReference type="AlphaFoldDB" id="A0AAN9PB17"/>
<dbReference type="EMBL" id="JAYWIO010000001">
    <property type="protein sequence ID" value="KAK7291501.1"/>
    <property type="molecule type" value="Genomic_DNA"/>
</dbReference>
<comment type="caution">
    <text evidence="1">The sequence shown here is derived from an EMBL/GenBank/DDBJ whole genome shotgun (WGS) entry which is preliminary data.</text>
</comment>
<name>A0AAN9PB17_CROPI</name>
<keyword evidence="2" id="KW-1185">Reference proteome</keyword>
<sequence length="110" mass="12255">MADYWYHFGSWLLVVVASKFQWLGSWCPHLQRLLQLNVDGSGFGKPVMAGEALSLKENIRIKSTYVSPPPPPPPLPLLSSHSLTHSHKLLRATLTARESQPPPLFSSSDH</sequence>
<dbReference type="Proteomes" id="UP001372338">
    <property type="component" value="Unassembled WGS sequence"/>
</dbReference>
<protein>
    <submittedName>
        <fullName evidence="1">Uncharacterized protein</fullName>
    </submittedName>
</protein>